<dbReference type="FunFam" id="3.40.50.150:FF:000152">
    <property type="entry name" value="S-adenosyl-L-methionine-dependent methyltransferase"/>
    <property type="match status" value="1"/>
</dbReference>
<evidence type="ECO:0000313" key="8">
    <source>
        <dbReference type="EMBL" id="GKU74357.1"/>
    </source>
</evidence>
<evidence type="ECO:0000313" key="7">
    <source>
        <dbReference type="EMBL" id="GBG36333.1"/>
    </source>
</evidence>
<name>A0AA37PQF3_9MYCO</name>
<evidence type="ECO:0000313" key="9">
    <source>
        <dbReference type="Proteomes" id="UP000245060"/>
    </source>
</evidence>
<dbReference type="GO" id="GO:0008168">
    <property type="term" value="F:methyltransferase activity"/>
    <property type="evidence" value="ECO:0007669"/>
    <property type="project" value="UniProtKB-UniRule"/>
</dbReference>
<evidence type="ECO:0000313" key="10">
    <source>
        <dbReference type="Proteomes" id="UP001139505"/>
    </source>
</evidence>
<dbReference type="EMBL" id="BQYH01000046">
    <property type="protein sequence ID" value="GKU74357.1"/>
    <property type="molecule type" value="Genomic_DNA"/>
</dbReference>
<evidence type="ECO:0000256" key="1">
    <source>
        <dbReference type="ARBA" id="ARBA00003907"/>
    </source>
</evidence>
<sequence>MARADSDRWDLATSVGATATMIAAQRALSNDEKLIDDPYAAPLVRAVGIDVYVRLVNGEIPVGGDTEFDPRRMAEGMACRTRFYDQFFLSAARSGVTQAVILASGLDARAYRLPWPAGTVVYEVDMPDVIEFKTLTLADLGADPTAERRTVAIDLRDDWATALVAAGFDPKAPSVWSAEGLLVYLPDDAQDALFDNITELSAPGSQLAFEFVPDTAIFADPRWRSHHDRMSELGFEVDFNDLVYHGHRSHLVDHIKQRGWEVSSHTVKELHAANGFHYPDDEVAQAFADMTYSSAVLARYQSVLAEQAVPQAVGEYFLEHCASGFVEIVKSRTNRIPFVFGDRCDRGPKAVDVQLEIRPRLRRQGPAQVVVGV</sequence>
<evidence type="ECO:0000256" key="6">
    <source>
        <dbReference type="RuleBase" id="RU362030"/>
    </source>
</evidence>
<keyword evidence="9" id="KW-1185">Reference proteome</keyword>
<reference evidence="8" key="3">
    <citation type="journal article" date="2022" name="Microbiol. Resour. Announc.">
        <title>Draft Genome Sequences of Eight Mycobacterium montefiorense Strains Isolated from Salamanders in Captivity.</title>
        <authorList>
            <person name="Komine T."/>
            <person name="Ihara H."/>
            <person name="Fukano H."/>
            <person name="Hoshino Y."/>
            <person name="Kurata O."/>
            <person name="Wada S."/>
        </authorList>
    </citation>
    <scope>NUCLEOTIDE SEQUENCE</scope>
    <source>
        <strain evidence="8">NJB18185</strain>
    </source>
</reference>
<dbReference type="InterPro" id="IPR029063">
    <property type="entry name" value="SAM-dependent_MTases_sf"/>
</dbReference>
<dbReference type="GO" id="GO:0032259">
    <property type="term" value="P:methylation"/>
    <property type="evidence" value="ECO:0007669"/>
    <property type="project" value="UniProtKB-KW"/>
</dbReference>
<dbReference type="PANTHER" id="PTHR43619:SF2">
    <property type="entry name" value="S-ADENOSYL-L-METHIONINE-DEPENDENT METHYLTRANSFERASES SUPERFAMILY PROTEIN"/>
    <property type="match status" value="1"/>
</dbReference>
<dbReference type="Pfam" id="PF04072">
    <property type="entry name" value="LCM"/>
    <property type="match status" value="1"/>
</dbReference>
<evidence type="ECO:0000256" key="4">
    <source>
        <dbReference type="ARBA" id="ARBA00022679"/>
    </source>
</evidence>
<dbReference type="EC" id="2.1.1.-" evidence="6"/>
<dbReference type="PANTHER" id="PTHR43619">
    <property type="entry name" value="S-ADENOSYL-L-METHIONINE-DEPENDENT METHYLTRANSFERASE YKTD-RELATED"/>
    <property type="match status" value="1"/>
</dbReference>
<gene>
    <name evidence="7" type="ORF">MmonteBS_07050</name>
    <name evidence="8" type="ORF">NJB18185_41280</name>
</gene>
<protein>
    <recommendedName>
        <fullName evidence="6">S-adenosyl-L-methionine-dependent methyltransferase</fullName>
        <ecNumber evidence="6">2.1.1.-</ecNumber>
    </recommendedName>
</protein>
<comment type="similarity">
    <text evidence="2 6">Belongs to the UPF0677 family.</text>
</comment>
<evidence type="ECO:0000256" key="2">
    <source>
        <dbReference type="ARBA" id="ARBA00008138"/>
    </source>
</evidence>
<dbReference type="EMBL" id="BFCH01000002">
    <property type="protein sequence ID" value="GBG36333.1"/>
    <property type="molecule type" value="Genomic_DNA"/>
</dbReference>
<evidence type="ECO:0000256" key="3">
    <source>
        <dbReference type="ARBA" id="ARBA00022603"/>
    </source>
</evidence>
<evidence type="ECO:0000256" key="5">
    <source>
        <dbReference type="ARBA" id="ARBA00022691"/>
    </source>
</evidence>
<keyword evidence="3 6" id="KW-0489">Methyltransferase</keyword>
<dbReference type="Proteomes" id="UP001139505">
    <property type="component" value="Unassembled WGS sequence"/>
</dbReference>
<proteinExistence type="inferred from homology"/>
<dbReference type="InterPro" id="IPR011610">
    <property type="entry name" value="SAM_mthyl_Trfase_ML2640-like"/>
</dbReference>
<dbReference type="NCBIfam" id="TIGR00027">
    <property type="entry name" value="mthyl_TIGR00027"/>
    <property type="match status" value="1"/>
</dbReference>
<comment type="caution">
    <text evidence="8">The sequence shown here is derived from an EMBL/GenBank/DDBJ whole genome shotgun (WGS) entry which is preliminary data.</text>
</comment>
<dbReference type="Gene3D" id="3.40.50.150">
    <property type="entry name" value="Vaccinia Virus protein VP39"/>
    <property type="match status" value="1"/>
</dbReference>
<keyword evidence="5 6" id="KW-0949">S-adenosyl-L-methionine</keyword>
<dbReference type="InterPro" id="IPR007213">
    <property type="entry name" value="Ppm1/Ppm2/Tcmp"/>
</dbReference>
<reference evidence="9" key="2">
    <citation type="submission" date="2018-04" db="EMBL/GenBank/DDBJ databases">
        <title>Draft genome sequence of Mycobacterium montefiorense isolated from Japanese black salamander.</title>
        <authorList>
            <person name="Fukano H."/>
            <person name="Yoshida M."/>
            <person name="Shimizu A."/>
            <person name="Iwao H."/>
            <person name="Kurata O."/>
            <person name="Katayama Y."/>
            <person name="Omatsu T."/>
            <person name="Mizutani T."/>
            <person name="Wada S."/>
            <person name="Hoshino Y."/>
        </authorList>
    </citation>
    <scope>NUCLEOTIDE SEQUENCE [LARGE SCALE GENOMIC DNA]</scope>
    <source>
        <strain evidence="9">BS</strain>
    </source>
</reference>
<comment type="function">
    <text evidence="1 6">Exhibits S-adenosyl-L-methionine-dependent methyltransferase activity.</text>
</comment>
<dbReference type="AlphaFoldDB" id="A0AA37PQF3"/>
<reference evidence="8" key="4">
    <citation type="submission" date="2022-04" db="EMBL/GenBank/DDBJ databases">
        <authorList>
            <person name="Komine T."/>
            <person name="Fukano H."/>
            <person name="Wada S."/>
        </authorList>
    </citation>
    <scope>NUCLEOTIDE SEQUENCE</scope>
    <source>
        <strain evidence="8">NJB18185</strain>
    </source>
</reference>
<reference evidence="7" key="1">
    <citation type="journal article" date="2018" name="Genome Announc.">
        <title>Draft Genome Sequence of Mycobacterium montefiorense Isolated from Japanese Black Salamander (Hynobius nigrescens).</title>
        <authorList>
            <person name="Fukano H."/>
            <person name="Yoshida M."/>
            <person name="Shimizu A."/>
            <person name="Iwao H."/>
            <person name="Katayama Y."/>
            <person name="Omatsu T."/>
            <person name="Mizutani T."/>
            <person name="Kurata O."/>
            <person name="Wada S."/>
            <person name="Hoshino Y."/>
        </authorList>
    </citation>
    <scope>NUCLEOTIDE SEQUENCE</scope>
    <source>
        <strain evidence="7">BS</strain>
    </source>
</reference>
<keyword evidence="4" id="KW-0808">Transferase</keyword>
<dbReference type="Proteomes" id="UP000245060">
    <property type="component" value="Unassembled WGS sequence"/>
</dbReference>
<organism evidence="8 10">
    <name type="scientific">Mycobacterium montefiorense</name>
    <dbReference type="NCBI Taxonomy" id="154654"/>
    <lineage>
        <taxon>Bacteria</taxon>
        <taxon>Bacillati</taxon>
        <taxon>Actinomycetota</taxon>
        <taxon>Actinomycetes</taxon>
        <taxon>Mycobacteriales</taxon>
        <taxon>Mycobacteriaceae</taxon>
        <taxon>Mycobacterium</taxon>
        <taxon>Mycobacterium simiae complex</taxon>
    </lineage>
</organism>
<accession>A0AA37PQF3</accession>
<dbReference type="SUPFAM" id="SSF53335">
    <property type="entry name" value="S-adenosyl-L-methionine-dependent methyltransferases"/>
    <property type="match status" value="1"/>
</dbReference>